<comment type="similarity">
    <text evidence="1 3">Belongs to the TPP enzyme family.</text>
</comment>
<evidence type="ECO:0000256" key="2">
    <source>
        <dbReference type="ARBA" id="ARBA00023052"/>
    </source>
</evidence>
<evidence type="ECO:0000313" key="8">
    <source>
        <dbReference type="Proteomes" id="UP001056035"/>
    </source>
</evidence>
<dbReference type="RefSeq" id="WP_254572027.1">
    <property type="nucleotide sequence ID" value="NZ_CP098502.1"/>
</dbReference>
<dbReference type="Gene3D" id="3.40.50.1220">
    <property type="entry name" value="TPP-binding domain"/>
    <property type="match status" value="1"/>
</dbReference>
<evidence type="ECO:0000256" key="1">
    <source>
        <dbReference type="ARBA" id="ARBA00007812"/>
    </source>
</evidence>
<dbReference type="InterPro" id="IPR000399">
    <property type="entry name" value="TPP-bd_CS"/>
</dbReference>
<dbReference type="InterPro" id="IPR029061">
    <property type="entry name" value="THDP-binding"/>
</dbReference>
<dbReference type="EMBL" id="CP098502">
    <property type="protein sequence ID" value="UTI65346.1"/>
    <property type="molecule type" value="Genomic_DNA"/>
</dbReference>
<keyword evidence="2 3" id="KW-0786">Thiamine pyrophosphate</keyword>
<reference evidence="7 8" key="1">
    <citation type="submission" date="2022-06" db="EMBL/GenBank/DDBJ databases">
        <title>Paraconexibacter antarcticus.</title>
        <authorList>
            <person name="Kim C.S."/>
        </authorList>
    </citation>
    <scope>NUCLEOTIDE SEQUENCE [LARGE SCALE GENOMIC DNA]</scope>
    <source>
        <strain evidence="7 8">02-257</strain>
    </source>
</reference>
<feature type="domain" description="Thiamine pyrophosphate enzyme TPP-binding" evidence="5">
    <location>
        <begin position="389"/>
        <end position="544"/>
    </location>
</feature>
<evidence type="ECO:0000313" key="7">
    <source>
        <dbReference type="EMBL" id="UTI65346.1"/>
    </source>
</evidence>
<name>A0ABY5DTI5_9ACTN</name>
<dbReference type="InterPro" id="IPR047212">
    <property type="entry name" value="TPP_POXB-like"/>
</dbReference>
<dbReference type="InterPro" id="IPR047211">
    <property type="entry name" value="POXB-like"/>
</dbReference>
<dbReference type="Pfam" id="PF02775">
    <property type="entry name" value="TPP_enzyme_C"/>
    <property type="match status" value="1"/>
</dbReference>
<dbReference type="SUPFAM" id="SSF52518">
    <property type="entry name" value="Thiamin diphosphate-binding fold (THDP-binding)"/>
    <property type="match status" value="2"/>
</dbReference>
<dbReference type="CDD" id="cd02014">
    <property type="entry name" value="TPP_POX"/>
    <property type="match status" value="1"/>
</dbReference>
<evidence type="ECO:0000259" key="6">
    <source>
        <dbReference type="Pfam" id="PF02776"/>
    </source>
</evidence>
<dbReference type="InterPro" id="IPR029035">
    <property type="entry name" value="DHS-like_NAD/FAD-binding_dom"/>
</dbReference>
<dbReference type="InterPro" id="IPR012000">
    <property type="entry name" value="Thiamin_PyroP_enz_cen_dom"/>
</dbReference>
<dbReference type="NCBIfam" id="NF006129">
    <property type="entry name" value="PRK08273.1"/>
    <property type="match status" value="1"/>
</dbReference>
<gene>
    <name evidence="7" type="ORF">NBH00_03830</name>
</gene>
<dbReference type="Proteomes" id="UP001056035">
    <property type="component" value="Chromosome"/>
</dbReference>
<dbReference type="PROSITE" id="PS00187">
    <property type="entry name" value="TPP_ENZYMES"/>
    <property type="match status" value="1"/>
</dbReference>
<dbReference type="InterPro" id="IPR047210">
    <property type="entry name" value="TPP_PYR_POXB-like"/>
</dbReference>
<evidence type="ECO:0000256" key="3">
    <source>
        <dbReference type="RuleBase" id="RU362132"/>
    </source>
</evidence>
<feature type="domain" description="Thiamine pyrophosphate enzyme N-terminal TPP-binding" evidence="6">
    <location>
        <begin position="5"/>
        <end position="120"/>
    </location>
</feature>
<dbReference type="CDD" id="cd07039">
    <property type="entry name" value="TPP_PYR_POX"/>
    <property type="match status" value="1"/>
</dbReference>
<organism evidence="7 8">
    <name type="scientific">Paraconexibacter antarcticus</name>
    <dbReference type="NCBI Taxonomy" id="2949664"/>
    <lineage>
        <taxon>Bacteria</taxon>
        <taxon>Bacillati</taxon>
        <taxon>Actinomycetota</taxon>
        <taxon>Thermoleophilia</taxon>
        <taxon>Solirubrobacterales</taxon>
        <taxon>Paraconexibacteraceae</taxon>
        <taxon>Paraconexibacter</taxon>
    </lineage>
</organism>
<feature type="domain" description="Thiamine pyrophosphate enzyme central" evidence="4">
    <location>
        <begin position="199"/>
        <end position="329"/>
    </location>
</feature>
<evidence type="ECO:0000259" key="4">
    <source>
        <dbReference type="Pfam" id="PF00205"/>
    </source>
</evidence>
<dbReference type="SUPFAM" id="SSF52467">
    <property type="entry name" value="DHS-like NAD/FAD-binding domain"/>
    <property type="match status" value="1"/>
</dbReference>
<accession>A0ABY5DTI5</accession>
<dbReference type="PANTHER" id="PTHR42981:SF2">
    <property type="entry name" value="PYRUVATE DEHYDROGENASE [UBIQUINONE]"/>
    <property type="match status" value="1"/>
</dbReference>
<dbReference type="Gene3D" id="3.40.50.970">
    <property type="match status" value="2"/>
</dbReference>
<dbReference type="InterPro" id="IPR011766">
    <property type="entry name" value="TPP_enzyme_TPP-bd"/>
</dbReference>
<dbReference type="InterPro" id="IPR012001">
    <property type="entry name" value="Thiamin_PyroP_enz_TPP-bd_dom"/>
</dbReference>
<dbReference type="Pfam" id="PF00205">
    <property type="entry name" value="TPP_enzyme_M"/>
    <property type="match status" value="1"/>
</dbReference>
<dbReference type="PANTHER" id="PTHR42981">
    <property type="entry name" value="PYRUVATE DEHYDROGENASE [UBIQUINONE]"/>
    <property type="match status" value="1"/>
</dbReference>
<proteinExistence type="inferred from homology"/>
<dbReference type="Pfam" id="PF02776">
    <property type="entry name" value="TPP_enzyme_N"/>
    <property type="match status" value="1"/>
</dbReference>
<protein>
    <submittedName>
        <fullName evidence="7">Thiamine pyrophosphate-requiring protein</fullName>
    </submittedName>
</protein>
<sequence>MSGPTVAEFILERLHEWGVGRIYGYPGDGINGLLGAFHEVGDRVRFVQTRHEEIASFAACAHAKLTGEVGVCMATSGPGAIHLLNGLYDAKLDHQPVVAIVGQQARTALGADYQQEVDLTTLYKDVAHEFVEVCMVPAQARQLVDRAMRIAAATRSPTCIIVPNDVQESPYEEPARAHGSVFTSPGFHRPRPVPDATQLAAAADLINAGERPAILIGQGAIGAEAEVIELAERIGAGVAKALNGRAALPDDLPFVTGSIGLLGTKPSFSMMEGCDTLILIGTGFPYAEWLPPEGQARAVQIDIDPRRLGMRYPTEVGLTGDSAATLQALLPLLEEQRDRRWQETIADDVERWWRILDERAHQSADPINPQLVFHELSARLPDRAILTADSGSATNWWARHLRMRSGMQAALSGTLATMCPSVPYALAAKFAYPDRPVIAVIGDGAMQMLGINALIDIARYHEEWSNRQLVVCVLHNNDLNQVTWEQRVMSGNPKLDASQVLPDVDLAGYARLLGLGGIRVDRPEDVGPAWDEALGAGGPVLLDVVTDPEVPPLPPHIRLDQVKGIASTLRHGDPAARRILVESFKGKLAEFTTR</sequence>
<keyword evidence="8" id="KW-1185">Reference proteome</keyword>
<evidence type="ECO:0000259" key="5">
    <source>
        <dbReference type="Pfam" id="PF02775"/>
    </source>
</evidence>